<keyword evidence="9" id="KW-0482">Metalloprotease</keyword>
<evidence type="ECO:0000256" key="1">
    <source>
        <dbReference type="ARBA" id="ARBA00001941"/>
    </source>
</evidence>
<comment type="caution">
    <text evidence="10">The sequence shown here is derived from an EMBL/GenBank/DDBJ whole genome shotgun (WGS) entry which is preliminary data.</text>
</comment>
<dbReference type="Proteomes" id="UP001596505">
    <property type="component" value="Unassembled WGS sequence"/>
</dbReference>
<dbReference type="Gene3D" id="3.40.1830.10">
    <property type="entry name" value="Thermophilic metalloprotease (M29)"/>
    <property type="match status" value="1"/>
</dbReference>
<sequence>MSTFEQKLEKYAELAVKNGVNIQEGQELVITAPIEAADFVRLVTQKAYQAGAKYVHFNWNDDELTLTRFKYAPESSFREYPEWIAKGLEGLAEKGAAFLDIRIPNPDLLTAIDPGKIAADNKITAEALAPYRHYRMSDKVSWSIVVVPSSGWAQKVFPDLNEEEAVSKLWETIFHLTRADREDPVQAWEEHKQQLSEKANYLNGKKYKKLHYKAPGTDLTIEFNKKHLWASAASSHPDGTVFIKNIPTEEVYTLPLKTGVNGKVTSTMPLNYSGTLIEGLSLTFENGKIVDFSAESGYETLKGLIETDEGSHYLGEVALVPNNSPISQSGLIFFNTLFDENASCHLAIGKAYPTCLEGGTKMTQEELEQHGVNNSLVHVDFMIGSSELDIDGETENGEIEPILRKGLWAI</sequence>
<keyword evidence="11" id="KW-1185">Reference proteome</keyword>
<evidence type="ECO:0000256" key="9">
    <source>
        <dbReference type="ARBA" id="ARBA00023049"/>
    </source>
</evidence>
<evidence type="ECO:0000313" key="11">
    <source>
        <dbReference type="Proteomes" id="UP001596505"/>
    </source>
</evidence>
<evidence type="ECO:0000256" key="3">
    <source>
        <dbReference type="ARBA" id="ARBA00001947"/>
    </source>
</evidence>
<dbReference type="PANTHER" id="PTHR34448:SF3">
    <property type="entry name" value="AMINOPEPTIDASE AMPS"/>
    <property type="match status" value="1"/>
</dbReference>
<gene>
    <name evidence="10" type="ORF">ACFQRG_18990</name>
</gene>
<dbReference type="PANTHER" id="PTHR34448">
    <property type="entry name" value="AMINOPEPTIDASE"/>
    <property type="match status" value="1"/>
</dbReference>
<keyword evidence="7" id="KW-0479">Metal-binding</keyword>
<evidence type="ECO:0000256" key="7">
    <source>
        <dbReference type="ARBA" id="ARBA00022723"/>
    </source>
</evidence>
<dbReference type="GO" id="GO:0004177">
    <property type="term" value="F:aminopeptidase activity"/>
    <property type="evidence" value="ECO:0007669"/>
    <property type="project" value="UniProtKB-KW"/>
</dbReference>
<keyword evidence="6" id="KW-0645">Protease</keyword>
<dbReference type="PRINTS" id="PR00919">
    <property type="entry name" value="THERMOPTASE"/>
</dbReference>
<dbReference type="InterPro" id="IPR000787">
    <property type="entry name" value="Peptidase_M29"/>
</dbReference>
<evidence type="ECO:0000256" key="2">
    <source>
        <dbReference type="ARBA" id="ARBA00001946"/>
    </source>
</evidence>
<dbReference type="Pfam" id="PF02073">
    <property type="entry name" value="Peptidase_M29"/>
    <property type="match status" value="1"/>
</dbReference>
<reference evidence="11" key="1">
    <citation type="journal article" date="2019" name="Int. J. Syst. Evol. Microbiol.">
        <title>The Global Catalogue of Microorganisms (GCM) 10K type strain sequencing project: providing services to taxonomists for standard genome sequencing and annotation.</title>
        <authorList>
            <consortium name="The Broad Institute Genomics Platform"/>
            <consortium name="The Broad Institute Genome Sequencing Center for Infectious Disease"/>
            <person name="Wu L."/>
            <person name="Ma J."/>
        </authorList>
    </citation>
    <scope>NUCLEOTIDE SEQUENCE [LARGE SCALE GENOMIC DNA]</scope>
    <source>
        <strain evidence="11">CGMCC 1.16305</strain>
    </source>
</reference>
<keyword evidence="8" id="KW-0378">Hydrolase</keyword>
<comment type="cofactor">
    <cofactor evidence="3">
        <name>Zn(2+)</name>
        <dbReference type="ChEBI" id="CHEBI:29105"/>
    </cofactor>
</comment>
<evidence type="ECO:0000256" key="8">
    <source>
        <dbReference type="ARBA" id="ARBA00022801"/>
    </source>
</evidence>
<protein>
    <submittedName>
        <fullName evidence="10">Aminopeptidase</fullName>
    </submittedName>
</protein>
<dbReference type="InterPro" id="IPR052170">
    <property type="entry name" value="M29_Exopeptidase"/>
</dbReference>
<dbReference type="InterPro" id="IPR035097">
    <property type="entry name" value="M29_N-terminal"/>
</dbReference>
<evidence type="ECO:0000313" key="10">
    <source>
        <dbReference type="EMBL" id="MFC7395001.1"/>
    </source>
</evidence>
<dbReference type="RefSeq" id="WP_380969047.1">
    <property type="nucleotide sequence ID" value="NZ_JBHTCO010000041.1"/>
</dbReference>
<comment type="cofactor">
    <cofactor evidence="1">
        <name>Co(2+)</name>
        <dbReference type="ChEBI" id="CHEBI:48828"/>
    </cofactor>
</comment>
<keyword evidence="5 10" id="KW-0031">Aminopeptidase</keyword>
<dbReference type="EMBL" id="JBHTCO010000041">
    <property type="protein sequence ID" value="MFC7395001.1"/>
    <property type="molecule type" value="Genomic_DNA"/>
</dbReference>
<evidence type="ECO:0000256" key="4">
    <source>
        <dbReference type="ARBA" id="ARBA00008236"/>
    </source>
</evidence>
<comment type="similarity">
    <text evidence="4">Belongs to the peptidase M29 family.</text>
</comment>
<comment type="cofactor">
    <cofactor evidence="2">
        <name>Mg(2+)</name>
        <dbReference type="ChEBI" id="CHEBI:18420"/>
    </cofactor>
</comment>
<evidence type="ECO:0000256" key="5">
    <source>
        <dbReference type="ARBA" id="ARBA00022438"/>
    </source>
</evidence>
<proteinExistence type="inferred from homology"/>
<organism evidence="10 11">
    <name type="scientific">Scopulibacillus cellulosilyticus</name>
    <dbReference type="NCBI Taxonomy" id="2665665"/>
    <lineage>
        <taxon>Bacteria</taxon>
        <taxon>Bacillati</taxon>
        <taxon>Bacillota</taxon>
        <taxon>Bacilli</taxon>
        <taxon>Bacillales</taxon>
        <taxon>Sporolactobacillaceae</taxon>
        <taxon>Scopulibacillus</taxon>
    </lineage>
</organism>
<name>A0ABW2Q349_9BACL</name>
<dbReference type="SUPFAM" id="SSF144052">
    <property type="entry name" value="Thermophilic metalloprotease-like"/>
    <property type="match status" value="1"/>
</dbReference>
<evidence type="ECO:0000256" key="6">
    <source>
        <dbReference type="ARBA" id="ARBA00022670"/>
    </source>
</evidence>
<accession>A0ABW2Q349</accession>